<evidence type="ECO:0000313" key="1">
    <source>
        <dbReference type="EMBL" id="TGO12107.1"/>
    </source>
</evidence>
<reference evidence="1 2" key="1">
    <citation type="submission" date="2017-12" db="EMBL/GenBank/DDBJ databases">
        <title>Comparative genomics of Botrytis spp.</title>
        <authorList>
            <person name="Valero-Jimenez C.A."/>
            <person name="Tapia P."/>
            <person name="Veloso J."/>
            <person name="Silva-Moreno E."/>
            <person name="Staats M."/>
            <person name="Valdes J.H."/>
            <person name="Van Kan J.A.L."/>
        </authorList>
    </citation>
    <scope>NUCLEOTIDE SEQUENCE [LARGE SCALE GENOMIC DNA]</scope>
    <source>
        <strain evidence="1 2">Bt9001</strain>
    </source>
</reference>
<keyword evidence="2" id="KW-1185">Reference proteome</keyword>
<dbReference type="EMBL" id="PQXH01000094">
    <property type="protein sequence ID" value="TGO12107.1"/>
    <property type="molecule type" value="Genomic_DNA"/>
</dbReference>
<organism evidence="1 2">
    <name type="scientific">Botrytis tulipae</name>
    <dbReference type="NCBI Taxonomy" id="87230"/>
    <lineage>
        <taxon>Eukaryota</taxon>
        <taxon>Fungi</taxon>
        <taxon>Dikarya</taxon>
        <taxon>Ascomycota</taxon>
        <taxon>Pezizomycotina</taxon>
        <taxon>Leotiomycetes</taxon>
        <taxon>Helotiales</taxon>
        <taxon>Sclerotiniaceae</taxon>
        <taxon>Botrytis</taxon>
    </lineage>
</organism>
<protein>
    <submittedName>
        <fullName evidence="1">Uncharacterized protein</fullName>
    </submittedName>
</protein>
<dbReference type="Proteomes" id="UP000297777">
    <property type="component" value="Unassembled WGS sequence"/>
</dbReference>
<accession>A0A4Z1ETA8</accession>
<dbReference type="AlphaFoldDB" id="A0A4Z1ETA8"/>
<gene>
    <name evidence="1" type="ORF">BTUL_0094g00190</name>
</gene>
<sequence>MATKQPPLVVGPDMINDLPKPSPYTLAEAAIPDRIECIVPISVRPSLIDPKNKGLYVDKAVSPGDILFTIEKALFAIISVPLTIPQTASYKLWSLAIEQTPYV</sequence>
<evidence type="ECO:0000313" key="2">
    <source>
        <dbReference type="Proteomes" id="UP000297777"/>
    </source>
</evidence>
<proteinExistence type="predicted"/>
<dbReference type="OrthoDB" id="5945798at2759"/>
<comment type="caution">
    <text evidence="1">The sequence shown here is derived from an EMBL/GenBank/DDBJ whole genome shotgun (WGS) entry which is preliminary data.</text>
</comment>
<name>A0A4Z1ETA8_9HELO</name>